<keyword evidence="3" id="KW-0808">Transferase</keyword>
<dbReference type="UniPathway" id="UPA00213"/>
<dbReference type="FunFam" id="3.40.50.2000:FF:000019">
    <property type="entry name" value="Glycosyltransferase"/>
    <property type="match status" value="1"/>
</dbReference>
<dbReference type="PANTHER" id="PTHR11926">
    <property type="entry name" value="GLUCOSYL/GLUCURONOSYL TRANSFERASES"/>
    <property type="match status" value="1"/>
</dbReference>
<dbReference type="InterPro" id="IPR058980">
    <property type="entry name" value="Glyco_transf_N"/>
</dbReference>
<dbReference type="Gene3D" id="3.40.50.2000">
    <property type="entry name" value="Glycogen Phosphorylase B"/>
    <property type="match status" value="2"/>
</dbReference>
<sequence>MESKAHILVIPFPIQGHINPMLQFSKRVASKGPQVTLLLTTTINKSMKSEMGSIQIESISDGYKNKKSESMDAFTERINCVVLQTLPEIIKKQCIPVNLLVYDSMMPWVLDIAKGLGLKAAAFFTQSCSVCAIYYHMHKGILKVPLEGKNASLPAMPLLGINELPDMKLYQNLLSINISQFSNIEGADWLLFNSFDKLENELVKWMASKWPIKTIGPTIPSIYLDKRLEDDKDYGISLFKPNDDVCMKWLDTKPNNSVVYISFGSLANLGEEQMEELAFGLLSSSHYFLWVVRGSEEGKIPNNFVSKISDKGLIVNWCPQLKVLAHGAVGCFMTHCGWNSTLEALCSGVLMVAMPQWTDQPTNSMFIMEVWRAGVRVKVNESGVVTREEIGVCLKEVMEGEKRDELIRNAVKWKELAKEAVDEDGSSDKNIEDLISRLI</sequence>
<dbReference type="AlphaFoldDB" id="A0A068J849"/>
<dbReference type="GO" id="GO:0046246">
    <property type="term" value="P:terpene biosynthetic process"/>
    <property type="evidence" value="ECO:0007669"/>
    <property type="project" value="UniProtKB-ARBA"/>
</dbReference>
<evidence type="ECO:0000256" key="2">
    <source>
        <dbReference type="ARBA" id="ARBA00009995"/>
    </source>
</evidence>
<keyword evidence="4" id="KW-0414">Isoprene biosynthesis</keyword>
<dbReference type="Pfam" id="PF26168">
    <property type="entry name" value="Glyco_transf_N"/>
    <property type="match status" value="1"/>
</dbReference>
<dbReference type="SUPFAM" id="SSF53756">
    <property type="entry name" value="UDP-Glycosyltransferase/glycogen phosphorylase"/>
    <property type="match status" value="1"/>
</dbReference>
<evidence type="ECO:0000256" key="4">
    <source>
        <dbReference type="ARBA" id="ARBA00023229"/>
    </source>
</evidence>
<dbReference type="GO" id="GO:0016135">
    <property type="term" value="P:saponin biosynthetic process"/>
    <property type="evidence" value="ECO:0007669"/>
    <property type="project" value="UniProtKB-ARBA"/>
</dbReference>
<dbReference type="InterPro" id="IPR002213">
    <property type="entry name" value="UDP_glucos_trans"/>
</dbReference>
<organism evidence="6">
    <name type="scientific">Panax ginseng</name>
    <name type="common">Korean ginseng</name>
    <dbReference type="NCBI Taxonomy" id="4054"/>
    <lineage>
        <taxon>Eukaryota</taxon>
        <taxon>Viridiplantae</taxon>
        <taxon>Streptophyta</taxon>
        <taxon>Embryophyta</taxon>
        <taxon>Tracheophyta</taxon>
        <taxon>Spermatophyta</taxon>
        <taxon>Magnoliopsida</taxon>
        <taxon>eudicotyledons</taxon>
        <taxon>Gunneridae</taxon>
        <taxon>Pentapetalae</taxon>
        <taxon>asterids</taxon>
        <taxon>campanulids</taxon>
        <taxon>Apiales</taxon>
        <taxon>Araliaceae</taxon>
        <taxon>Panax</taxon>
    </lineage>
</organism>
<dbReference type="PANTHER" id="PTHR11926:SF1560">
    <property type="entry name" value="UDP-GLYCOSYLTRANSFERASE 74E1-RELATED"/>
    <property type="match status" value="1"/>
</dbReference>
<evidence type="ECO:0000259" key="5">
    <source>
        <dbReference type="Pfam" id="PF26168"/>
    </source>
</evidence>
<dbReference type="CDD" id="cd03784">
    <property type="entry name" value="GT1_Gtf-like"/>
    <property type="match status" value="1"/>
</dbReference>
<evidence type="ECO:0000256" key="1">
    <source>
        <dbReference type="ARBA" id="ARBA00004721"/>
    </source>
</evidence>
<accession>A0A068J849</accession>
<evidence type="ECO:0000256" key="3">
    <source>
        <dbReference type="ARBA" id="ARBA00022679"/>
    </source>
</evidence>
<protein>
    <submittedName>
        <fullName evidence="6">UGT9</fullName>
    </submittedName>
</protein>
<dbReference type="EMBL" id="KF377595">
    <property type="protein sequence ID" value="AIE12489.1"/>
    <property type="molecule type" value="mRNA"/>
</dbReference>
<proteinExistence type="evidence at transcript level"/>
<dbReference type="Pfam" id="PF00201">
    <property type="entry name" value="UDPGT"/>
    <property type="match status" value="1"/>
</dbReference>
<evidence type="ECO:0000313" key="6">
    <source>
        <dbReference type="EMBL" id="AIE12489.1"/>
    </source>
</evidence>
<dbReference type="GO" id="GO:0016114">
    <property type="term" value="P:terpenoid biosynthetic process"/>
    <property type="evidence" value="ECO:0007669"/>
    <property type="project" value="UniProtKB-UniPathway"/>
</dbReference>
<reference evidence="6" key="1">
    <citation type="journal article" date="2014" name="Cell Res.">
        <title>Production of bioactive ginsenoside compound K in metabolically engineered yeast.</title>
        <authorList>
            <person name="Yan X."/>
            <person name="Fan Y."/>
            <person name="Wei W."/>
            <person name="Wang P."/>
            <person name="Liu Q."/>
            <person name="Wei Y."/>
            <person name="Zhang L."/>
            <person name="Zhao G."/>
            <person name="Yue J."/>
            <person name="Zhou Z."/>
        </authorList>
    </citation>
    <scope>NUCLEOTIDE SEQUENCE</scope>
</reference>
<dbReference type="GO" id="GO:0080043">
    <property type="term" value="F:quercetin 3-O-glucosyltransferase activity"/>
    <property type="evidence" value="ECO:0007669"/>
    <property type="project" value="TreeGrafter"/>
</dbReference>
<comment type="similarity">
    <text evidence="2">Belongs to the UDP-glycosyltransferase family.</text>
</comment>
<dbReference type="GO" id="GO:0080044">
    <property type="term" value="F:quercetin 7-O-glucosyltransferase activity"/>
    <property type="evidence" value="ECO:0007669"/>
    <property type="project" value="TreeGrafter"/>
</dbReference>
<name>A0A068J849_PANGI</name>
<feature type="domain" description="Glycosyltransferase N-terminal" evidence="5">
    <location>
        <begin position="6"/>
        <end position="52"/>
    </location>
</feature>
<comment type="pathway">
    <text evidence="1">Secondary metabolite biosynthesis; terpenoid biosynthesis.</text>
</comment>